<comment type="similarity">
    <text evidence="2">Belongs to the AzlC family.</text>
</comment>
<proteinExistence type="inferred from homology"/>
<dbReference type="InterPro" id="IPR011606">
    <property type="entry name" value="Brnchd-chn_aa_trnsp_permease"/>
</dbReference>
<feature type="transmembrane region" description="Helical" evidence="8">
    <location>
        <begin position="62"/>
        <end position="84"/>
    </location>
</feature>
<evidence type="ECO:0000256" key="2">
    <source>
        <dbReference type="ARBA" id="ARBA00010735"/>
    </source>
</evidence>
<keyword evidence="3" id="KW-0813">Transport</keyword>
<keyword evidence="4" id="KW-1003">Cell membrane</keyword>
<feature type="transmembrane region" description="Helical" evidence="8">
    <location>
        <begin position="189"/>
        <end position="211"/>
    </location>
</feature>
<feature type="transmembrane region" description="Helical" evidence="8">
    <location>
        <begin position="21"/>
        <end position="42"/>
    </location>
</feature>
<protein>
    <submittedName>
        <fullName evidence="9">AzlC family ABC transporter permease</fullName>
    </submittedName>
</protein>
<feature type="transmembrane region" description="Helical" evidence="8">
    <location>
        <begin position="217"/>
        <end position="234"/>
    </location>
</feature>
<keyword evidence="7 8" id="KW-0472">Membrane</keyword>
<evidence type="ECO:0000256" key="4">
    <source>
        <dbReference type="ARBA" id="ARBA00022475"/>
    </source>
</evidence>
<evidence type="ECO:0000256" key="8">
    <source>
        <dbReference type="SAM" id="Phobius"/>
    </source>
</evidence>
<evidence type="ECO:0000256" key="7">
    <source>
        <dbReference type="ARBA" id="ARBA00023136"/>
    </source>
</evidence>
<evidence type="ECO:0000256" key="1">
    <source>
        <dbReference type="ARBA" id="ARBA00004651"/>
    </source>
</evidence>
<gene>
    <name evidence="9" type="ORF">G5B36_20505</name>
</gene>
<comment type="subcellular location">
    <subcellularLocation>
        <location evidence="1">Cell membrane</location>
        <topology evidence="1">Multi-pass membrane protein</topology>
    </subcellularLocation>
</comment>
<keyword evidence="6 8" id="KW-1133">Transmembrane helix</keyword>
<accession>A0ABX2HPZ7</accession>
<dbReference type="EMBL" id="JAAITT010000034">
    <property type="protein sequence ID" value="NSJ51073.1"/>
    <property type="molecule type" value="Genomic_DNA"/>
</dbReference>
<evidence type="ECO:0000313" key="9">
    <source>
        <dbReference type="EMBL" id="NSJ51073.1"/>
    </source>
</evidence>
<keyword evidence="5 8" id="KW-0812">Transmembrane</keyword>
<feature type="transmembrane region" description="Helical" evidence="8">
    <location>
        <begin position="133"/>
        <end position="157"/>
    </location>
</feature>
<evidence type="ECO:0000313" key="10">
    <source>
        <dbReference type="Proteomes" id="UP000669239"/>
    </source>
</evidence>
<evidence type="ECO:0000256" key="6">
    <source>
        <dbReference type="ARBA" id="ARBA00022989"/>
    </source>
</evidence>
<dbReference type="PANTHER" id="PTHR34979">
    <property type="entry name" value="INNER MEMBRANE PROTEIN YGAZ"/>
    <property type="match status" value="1"/>
</dbReference>
<feature type="transmembrane region" description="Helical" evidence="8">
    <location>
        <begin position="163"/>
        <end position="182"/>
    </location>
</feature>
<reference evidence="9 10" key="1">
    <citation type="journal article" date="2020" name="Cell Host Microbe">
        <title>Functional and Genomic Variation between Human-Derived Isolates of Lachnospiraceae Reveals Inter- and Intra-Species Diversity.</title>
        <authorList>
            <person name="Sorbara M.T."/>
            <person name="Littmann E.R."/>
            <person name="Fontana E."/>
            <person name="Moody T.U."/>
            <person name="Kohout C.E."/>
            <person name="Gjonbalaj M."/>
            <person name="Eaton V."/>
            <person name="Seok R."/>
            <person name="Leiner I.M."/>
            <person name="Pamer E.G."/>
        </authorList>
    </citation>
    <scope>NUCLEOTIDE SEQUENCE [LARGE SCALE GENOMIC DNA]</scope>
    <source>
        <strain evidence="9 10">MSK.1.17</strain>
    </source>
</reference>
<comment type="caution">
    <text evidence="9">The sequence shown here is derived from an EMBL/GenBank/DDBJ whole genome shotgun (WGS) entry which is preliminary data.</text>
</comment>
<name>A0ABX2HPZ7_9FIRM</name>
<organism evidence="9 10">
    <name type="scientific">Enterocloster aldenensis</name>
    <dbReference type="NCBI Taxonomy" id="358742"/>
    <lineage>
        <taxon>Bacteria</taxon>
        <taxon>Bacillati</taxon>
        <taxon>Bacillota</taxon>
        <taxon>Clostridia</taxon>
        <taxon>Lachnospirales</taxon>
        <taxon>Lachnospiraceae</taxon>
        <taxon>Enterocloster</taxon>
    </lineage>
</organism>
<dbReference type="PANTHER" id="PTHR34979:SF1">
    <property type="entry name" value="INNER MEMBRANE PROTEIN YGAZ"/>
    <property type="match status" value="1"/>
</dbReference>
<keyword evidence="10" id="KW-1185">Reference proteome</keyword>
<evidence type="ECO:0000256" key="3">
    <source>
        <dbReference type="ARBA" id="ARBA00022448"/>
    </source>
</evidence>
<dbReference type="Pfam" id="PF03591">
    <property type="entry name" value="AzlC"/>
    <property type="match status" value="1"/>
</dbReference>
<evidence type="ECO:0000256" key="5">
    <source>
        <dbReference type="ARBA" id="ARBA00022692"/>
    </source>
</evidence>
<sequence>MGKTMDTKNSFWLKKGIHDGIPIALGYLSVGFTLGITARHAGLTPFQATITSLFMNASAGEFAGFTMISGKAGYVEAGIMMLIINARYLLMSCALSQKLGSSASVLHRMLMGYDVTDELFGASILVPGKLDPCYYYGMMLISMPGWAAGTCLGVVAGNALSEGLVSALGVGLYGMFLAVIVPPAARERVLGVLIAVSMAASYAMSILCSGISPGTRIMALTVIIAGAAAILFPIKEERENGA</sequence>
<dbReference type="Proteomes" id="UP000669239">
    <property type="component" value="Unassembled WGS sequence"/>
</dbReference>